<organism evidence="2 3">
    <name type="scientific">Amycolatopsis cihanbeyliensis</name>
    <dbReference type="NCBI Taxonomy" id="1128664"/>
    <lineage>
        <taxon>Bacteria</taxon>
        <taxon>Bacillati</taxon>
        <taxon>Actinomycetota</taxon>
        <taxon>Actinomycetes</taxon>
        <taxon>Pseudonocardiales</taxon>
        <taxon>Pseudonocardiaceae</taxon>
        <taxon>Amycolatopsis</taxon>
    </lineage>
</organism>
<dbReference type="AlphaFoldDB" id="A0A542DNS4"/>
<evidence type="ECO:0000313" key="2">
    <source>
        <dbReference type="EMBL" id="TQJ04752.1"/>
    </source>
</evidence>
<feature type="signal peptide" evidence="1">
    <location>
        <begin position="1"/>
        <end position="30"/>
    </location>
</feature>
<sequence length="253" mass="26632">MSLVSRFSRSATVAVAVTALLAVSAGSAVADDCPNYETGAYAGFASFHDINLGPLASTHWPNGPTHSSAAGNTHHDLVIVGAFESESDHDHETKLSWSKTSAAKVGVDLFHILPELPTPDIFSLTVDAFSAKCVADDEGIAGESSIAGSDIKLTVLGKEYRLPVSTEPNFRISIPGVASLTLNKQWWDDNGAFNVQALDFRADPLLETLIGGHIRLSLAHVACGEHVTLDPQAEIGHGADRQAPTGREVVVAA</sequence>
<dbReference type="OrthoDB" id="3686194at2"/>
<dbReference type="NCBIfam" id="NF040603">
    <property type="entry name" value="choice_anch_P"/>
    <property type="match status" value="1"/>
</dbReference>
<reference evidence="2 3" key="1">
    <citation type="submission" date="2019-06" db="EMBL/GenBank/DDBJ databases">
        <title>Sequencing the genomes of 1000 actinobacteria strains.</title>
        <authorList>
            <person name="Klenk H.-P."/>
        </authorList>
    </citation>
    <scope>NUCLEOTIDE SEQUENCE [LARGE SCALE GENOMIC DNA]</scope>
    <source>
        <strain evidence="2 3">DSM 45679</strain>
    </source>
</reference>
<feature type="chain" id="PRO_5022103410" description="Polyisoprenoid-binding protein YceI" evidence="1">
    <location>
        <begin position="31"/>
        <end position="253"/>
    </location>
</feature>
<keyword evidence="1" id="KW-0732">Signal</keyword>
<proteinExistence type="predicted"/>
<name>A0A542DNS4_AMYCI</name>
<evidence type="ECO:0008006" key="4">
    <source>
        <dbReference type="Google" id="ProtNLM"/>
    </source>
</evidence>
<dbReference type="EMBL" id="VFML01000001">
    <property type="protein sequence ID" value="TQJ04752.1"/>
    <property type="molecule type" value="Genomic_DNA"/>
</dbReference>
<protein>
    <recommendedName>
        <fullName evidence="4">Polyisoprenoid-binding protein YceI</fullName>
    </recommendedName>
</protein>
<evidence type="ECO:0000313" key="3">
    <source>
        <dbReference type="Proteomes" id="UP000320876"/>
    </source>
</evidence>
<dbReference type="Proteomes" id="UP000320876">
    <property type="component" value="Unassembled WGS sequence"/>
</dbReference>
<comment type="caution">
    <text evidence="2">The sequence shown here is derived from an EMBL/GenBank/DDBJ whole genome shotgun (WGS) entry which is preliminary data.</text>
</comment>
<keyword evidence="3" id="KW-1185">Reference proteome</keyword>
<gene>
    <name evidence="2" type="ORF">FB471_4560</name>
</gene>
<evidence type="ECO:0000256" key="1">
    <source>
        <dbReference type="SAM" id="SignalP"/>
    </source>
</evidence>
<dbReference type="RefSeq" id="WP_142000395.1">
    <property type="nucleotide sequence ID" value="NZ_VFML01000001.1"/>
</dbReference>
<accession>A0A542DNS4</accession>